<reference evidence="3 4" key="1">
    <citation type="submission" date="2020-04" db="EMBL/GenBank/DDBJ databases">
        <authorList>
            <person name="De Canck E."/>
        </authorList>
    </citation>
    <scope>NUCLEOTIDE SEQUENCE [LARGE SCALE GENOMIC DNA]</scope>
    <source>
        <strain evidence="3 4">LMG 26788</strain>
    </source>
</reference>
<sequence length="148" mass="16607">MPAFVQRIWGYAVAALVAVAAVALIYLRGRSAGRADERQERKDQINEQAAKARQEVRNVENEVASMHDDAVSDRLKSDWARAAPARVGVEYCGHARPIDFDSAAQVDQIPAQVRRQGLEVNEAWLRLCRGRSVSRPNWFATEHVTVLR</sequence>
<keyword evidence="2" id="KW-1133">Transmembrane helix</keyword>
<evidence type="ECO:0000313" key="4">
    <source>
        <dbReference type="Proteomes" id="UP000494203"/>
    </source>
</evidence>
<protein>
    <submittedName>
        <fullName evidence="3">Uncharacterized protein</fullName>
    </submittedName>
</protein>
<dbReference type="RefSeq" id="WP_244957926.1">
    <property type="nucleotide sequence ID" value="NZ_CADIJV010000020.1"/>
</dbReference>
<dbReference type="EMBL" id="CADIKZ010000020">
    <property type="protein sequence ID" value="CAB3915643.1"/>
    <property type="molecule type" value="Genomic_DNA"/>
</dbReference>
<keyword evidence="2" id="KW-0812">Transmembrane</keyword>
<dbReference type="Proteomes" id="UP000494203">
    <property type="component" value="Unassembled WGS sequence"/>
</dbReference>
<proteinExistence type="predicted"/>
<name>A0A6S7EMM6_9BURK</name>
<organism evidence="3 4">
    <name type="scientific">Achromobacter pulmonis</name>
    <dbReference type="NCBI Taxonomy" id="1389932"/>
    <lineage>
        <taxon>Bacteria</taxon>
        <taxon>Pseudomonadati</taxon>
        <taxon>Pseudomonadota</taxon>
        <taxon>Betaproteobacteria</taxon>
        <taxon>Burkholderiales</taxon>
        <taxon>Alcaligenaceae</taxon>
        <taxon>Achromobacter</taxon>
    </lineage>
</organism>
<evidence type="ECO:0000313" key="3">
    <source>
        <dbReference type="EMBL" id="CAB3915643.1"/>
    </source>
</evidence>
<accession>A0A6S7EMM6</accession>
<dbReference type="AlphaFoldDB" id="A0A6S7EMM6"/>
<feature type="region of interest" description="Disordered" evidence="1">
    <location>
        <begin position="36"/>
        <end position="63"/>
    </location>
</feature>
<gene>
    <name evidence="3" type="ORF">LMG26788_05043</name>
</gene>
<keyword evidence="2" id="KW-0472">Membrane</keyword>
<evidence type="ECO:0000256" key="2">
    <source>
        <dbReference type="SAM" id="Phobius"/>
    </source>
</evidence>
<feature type="transmembrane region" description="Helical" evidence="2">
    <location>
        <begin position="6"/>
        <end position="27"/>
    </location>
</feature>
<keyword evidence="4" id="KW-1185">Reference proteome</keyword>
<evidence type="ECO:0000256" key="1">
    <source>
        <dbReference type="SAM" id="MobiDB-lite"/>
    </source>
</evidence>